<dbReference type="Gene3D" id="3.40.50.10090">
    <property type="match status" value="2"/>
</dbReference>
<gene>
    <name evidence="2" type="ORF">QO015_002729</name>
</gene>
<name>A0ABU0M833_9HYPH</name>
<dbReference type="InterPro" id="IPR003754">
    <property type="entry name" value="4pyrrol_synth_uPrphyn_synth"/>
</dbReference>
<sequence length="238" mass="24411">MRLLVTRPQPEAERTAAELVRRGHEPVLAPLLVTEFLPAPAFTAPAALLFTSANGVRAVDAWPGERVSRAIPALCVGARTAAAARVAGFTDVRSADGDGDDLARLVLATLDPAAGPLLHPTVARPARDLAVLLGGGGFTVETVEAYRMSEVEALPDAVETALRSGAIDGVLLYSRRTAETFARLTQGLRPHLAAMPVYCLSADVAAGAGGGRMLVAAAPNEAALLALVGNGTSAAGIH</sequence>
<evidence type="ECO:0000259" key="1">
    <source>
        <dbReference type="Pfam" id="PF02602"/>
    </source>
</evidence>
<keyword evidence="2" id="KW-0456">Lyase</keyword>
<dbReference type="EMBL" id="JAUSWJ010000001">
    <property type="protein sequence ID" value="MDQ0517116.1"/>
    <property type="molecule type" value="Genomic_DNA"/>
</dbReference>
<dbReference type="GO" id="GO:0004852">
    <property type="term" value="F:uroporphyrinogen-III synthase activity"/>
    <property type="evidence" value="ECO:0007669"/>
    <property type="project" value="UniProtKB-EC"/>
</dbReference>
<dbReference type="InterPro" id="IPR036108">
    <property type="entry name" value="4pyrrol_syn_uPrphyn_synt_sf"/>
</dbReference>
<reference evidence="2 3" key="1">
    <citation type="submission" date="2023-07" db="EMBL/GenBank/DDBJ databases">
        <title>Genomic Encyclopedia of Type Strains, Phase IV (KMG-IV): sequencing the most valuable type-strain genomes for metagenomic binning, comparative biology and taxonomic classification.</title>
        <authorList>
            <person name="Goeker M."/>
        </authorList>
    </citation>
    <scope>NUCLEOTIDE SEQUENCE [LARGE SCALE GENOMIC DNA]</scope>
    <source>
        <strain evidence="2 3">B1-1</strain>
    </source>
</reference>
<evidence type="ECO:0000313" key="3">
    <source>
        <dbReference type="Proteomes" id="UP001223743"/>
    </source>
</evidence>
<accession>A0ABU0M833</accession>
<keyword evidence="3" id="KW-1185">Reference proteome</keyword>
<dbReference type="SUPFAM" id="SSF69618">
    <property type="entry name" value="HemD-like"/>
    <property type="match status" value="1"/>
</dbReference>
<dbReference type="RefSeq" id="WP_266278707.1">
    <property type="nucleotide sequence ID" value="NZ_JAPKNF010000001.1"/>
</dbReference>
<feature type="domain" description="Tetrapyrrole biosynthesis uroporphyrinogen III synthase" evidence="1">
    <location>
        <begin position="14"/>
        <end position="225"/>
    </location>
</feature>
<protein>
    <submittedName>
        <fullName evidence="2">Uroporphyrinogen-III synthase</fullName>
        <ecNumber evidence="2">4.2.1.75</ecNumber>
    </submittedName>
</protein>
<dbReference type="EC" id="4.2.1.75" evidence="2"/>
<dbReference type="CDD" id="cd06578">
    <property type="entry name" value="HemD"/>
    <property type="match status" value="1"/>
</dbReference>
<dbReference type="Proteomes" id="UP001223743">
    <property type="component" value="Unassembled WGS sequence"/>
</dbReference>
<comment type="caution">
    <text evidence="2">The sequence shown here is derived from an EMBL/GenBank/DDBJ whole genome shotgun (WGS) entry which is preliminary data.</text>
</comment>
<evidence type="ECO:0000313" key="2">
    <source>
        <dbReference type="EMBL" id="MDQ0517116.1"/>
    </source>
</evidence>
<dbReference type="Pfam" id="PF02602">
    <property type="entry name" value="HEM4"/>
    <property type="match status" value="1"/>
</dbReference>
<organism evidence="2 3">
    <name type="scientific">Kaistia geumhonensis</name>
    <dbReference type="NCBI Taxonomy" id="410839"/>
    <lineage>
        <taxon>Bacteria</taxon>
        <taxon>Pseudomonadati</taxon>
        <taxon>Pseudomonadota</taxon>
        <taxon>Alphaproteobacteria</taxon>
        <taxon>Hyphomicrobiales</taxon>
        <taxon>Kaistiaceae</taxon>
        <taxon>Kaistia</taxon>
    </lineage>
</organism>
<proteinExistence type="predicted"/>